<keyword evidence="2" id="KW-0472">Membrane</keyword>
<keyword evidence="6" id="KW-1185">Reference proteome</keyword>
<keyword evidence="2" id="KW-1133">Transmembrane helix</keyword>
<dbReference type="AlphaFoldDB" id="A0A3M9M258"/>
<feature type="compositionally biased region" description="Low complexity" evidence="1">
    <location>
        <begin position="192"/>
        <end position="204"/>
    </location>
</feature>
<dbReference type="EMBL" id="RJJQ01000021">
    <property type="protein sequence ID" value="RNI19003.1"/>
    <property type="molecule type" value="Genomic_DNA"/>
</dbReference>
<dbReference type="CDD" id="cd08545">
    <property type="entry name" value="YcnI_like"/>
    <property type="match status" value="1"/>
</dbReference>
<proteinExistence type="predicted"/>
<evidence type="ECO:0000313" key="5">
    <source>
        <dbReference type="EMBL" id="RNI19003.1"/>
    </source>
</evidence>
<organism evidence="5 6">
    <name type="scientific">Flexivirga caeni</name>
    <dbReference type="NCBI Taxonomy" id="2294115"/>
    <lineage>
        <taxon>Bacteria</taxon>
        <taxon>Bacillati</taxon>
        <taxon>Actinomycetota</taxon>
        <taxon>Actinomycetes</taxon>
        <taxon>Micrococcales</taxon>
        <taxon>Dermacoccaceae</taxon>
        <taxon>Flexivirga</taxon>
    </lineage>
</organism>
<keyword evidence="2" id="KW-0812">Transmembrane</keyword>
<dbReference type="Proteomes" id="UP000271678">
    <property type="component" value="Unassembled WGS sequence"/>
</dbReference>
<dbReference type="InterPro" id="IPR012533">
    <property type="entry name" value="YcnI-copper_dom"/>
</dbReference>
<dbReference type="Gene3D" id="2.60.40.2230">
    <property type="entry name" value="Uncharacterised protein YcnI-like PF07987, DUF1775"/>
    <property type="match status" value="1"/>
</dbReference>
<evidence type="ECO:0000256" key="2">
    <source>
        <dbReference type="SAM" id="Phobius"/>
    </source>
</evidence>
<comment type="caution">
    <text evidence="5">The sequence shown here is derived from an EMBL/GenBank/DDBJ whole genome shotgun (WGS) entry which is preliminary data.</text>
</comment>
<keyword evidence="3" id="KW-0732">Signal</keyword>
<evidence type="ECO:0000256" key="1">
    <source>
        <dbReference type="SAM" id="MobiDB-lite"/>
    </source>
</evidence>
<accession>A0A3M9M258</accession>
<feature type="region of interest" description="Disordered" evidence="1">
    <location>
        <begin position="173"/>
        <end position="216"/>
    </location>
</feature>
<protein>
    <submittedName>
        <fullName evidence="5">DUF1775 domain-containing protein</fullName>
    </submittedName>
</protein>
<feature type="domain" description="YncI copper-binding" evidence="4">
    <location>
        <begin position="44"/>
        <end position="191"/>
    </location>
</feature>
<dbReference type="OrthoDB" id="9810871at2"/>
<dbReference type="RefSeq" id="WP_123272727.1">
    <property type="nucleotide sequence ID" value="NZ_RJJQ01000021.1"/>
</dbReference>
<dbReference type="Pfam" id="PF07987">
    <property type="entry name" value="DUF1775"/>
    <property type="match status" value="1"/>
</dbReference>
<dbReference type="InterPro" id="IPR038507">
    <property type="entry name" value="YcnI-like_sf"/>
</dbReference>
<evidence type="ECO:0000313" key="6">
    <source>
        <dbReference type="Proteomes" id="UP000271678"/>
    </source>
</evidence>
<name>A0A3M9M258_9MICO</name>
<evidence type="ECO:0000259" key="4">
    <source>
        <dbReference type="Pfam" id="PF07987"/>
    </source>
</evidence>
<feature type="transmembrane region" description="Helical" evidence="2">
    <location>
        <begin position="219"/>
        <end position="242"/>
    </location>
</feature>
<feature type="signal peptide" evidence="3">
    <location>
        <begin position="1"/>
        <end position="43"/>
    </location>
</feature>
<evidence type="ECO:0000256" key="3">
    <source>
        <dbReference type="SAM" id="SignalP"/>
    </source>
</evidence>
<gene>
    <name evidence="5" type="ORF">EFY87_17250</name>
</gene>
<feature type="chain" id="PRO_5018075452" evidence="3">
    <location>
        <begin position="44"/>
        <end position="247"/>
    </location>
</feature>
<reference evidence="5 6" key="1">
    <citation type="submission" date="2018-11" db="EMBL/GenBank/DDBJ databases">
        <title>Draft genome of Simplicispira Flexivirga sp. BO-16.</title>
        <authorList>
            <person name="Im W.T."/>
        </authorList>
    </citation>
    <scope>NUCLEOTIDE SEQUENCE [LARGE SCALE GENOMIC DNA]</scope>
    <source>
        <strain evidence="5 6">BO-16</strain>
    </source>
</reference>
<sequence length="247" mass="25434">MTALQRRHSRFRPSIAGSTARRRTATALAVSGLLLAVPVAAEAHVTVNPTTAVAGSYATLTFKVPTEKANASTVRLEIDLPIDHPFTAVSYQPVPGWTATVTTSKLAKPVTTGGGTITEAPTKIVWTASKGAAIKPGQFQQFPISVGVVPDVPSVSFLAIQTYSDGSVVTWGQPTVPGKPEPEHPAPVLTIGAASSPAPTGAPTVAEGTPQQSDDSSDAGVWFGVAALAVGMLAFLLGLYAATRRAR</sequence>